<accession>A0A0C2FT81</accession>
<proteinExistence type="predicted"/>
<protein>
    <submittedName>
        <fullName evidence="1">Uncharacterized protein</fullName>
    </submittedName>
</protein>
<gene>
    <name evidence="1" type="ORF">ANCDUO_20050</name>
</gene>
<dbReference type="AlphaFoldDB" id="A0A0C2FT81"/>
<organism evidence="1 2">
    <name type="scientific">Ancylostoma duodenale</name>
    <dbReference type="NCBI Taxonomy" id="51022"/>
    <lineage>
        <taxon>Eukaryota</taxon>
        <taxon>Metazoa</taxon>
        <taxon>Ecdysozoa</taxon>
        <taxon>Nematoda</taxon>
        <taxon>Chromadorea</taxon>
        <taxon>Rhabditida</taxon>
        <taxon>Rhabditina</taxon>
        <taxon>Rhabditomorpha</taxon>
        <taxon>Strongyloidea</taxon>
        <taxon>Ancylostomatidae</taxon>
        <taxon>Ancylostomatinae</taxon>
        <taxon>Ancylostoma</taxon>
    </lineage>
</organism>
<dbReference type="GO" id="GO:0003676">
    <property type="term" value="F:nucleic acid binding"/>
    <property type="evidence" value="ECO:0007669"/>
    <property type="project" value="InterPro"/>
</dbReference>
<dbReference type="InterPro" id="IPR036397">
    <property type="entry name" value="RNaseH_sf"/>
</dbReference>
<dbReference type="OrthoDB" id="9970333at2759"/>
<dbReference type="Proteomes" id="UP000054047">
    <property type="component" value="Unassembled WGS sequence"/>
</dbReference>
<dbReference type="Gene3D" id="3.30.420.10">
    <property type="entry name" value="Ribonuclease H-like superfamily/Ribonuclease H"/>
    <property type="match status" value="1"/>
</dbReference>
<dbReference type="EMBL" id="KN751606">
    <property type="protein sequence ID" value="KIH49874.1"/>
    <property type="molecule type" value="Genomic_DNA"/>
</dbReference>
<keyword evidence="2" id="KW-1185">Reference proteome</keyword>
<reference evidence="1 2" key="1">
    <citation type="submission" date="2013-12" db="EMBL/GenBank/DDBJ databases">
        <title>Draft genome of the parsitic nematode Ancylostoma duodenale.</title>
        <authorList>
            <person name="Mitreva M."/>
        </authorList>
    </citation>
    <scope>NUCLEOTIDE SEQUENCE [LARGE SCALE GENOMIC DNA]</scope>
    <source>
        <strain evidence="1 2">Zhejiang</strain>
    </source>
</reference>
<evidence type="ECO:0000313" key="1">
    <source>
        <dbReference type="EMBL" id="KIH49874.1"/>
    </source>
</evidence>
<sequence>MGVNRRDGAEIIRYVKKFPPSSEQRFQSFEDVEKWVKEWIKSENEASYRYDVCPLPKRWGKVVVNDGQYFD</sequence>
<evidence type="ECO:0000313" key="2">
    <source>
        <dbReference type="Proteomes" id="UP000054047"/>
    </source>
</evidence>
<name>A0A0C2FT81_9BILA</name>